<dbReference type="Pfam" id="PF11998">
    <property type="entry name" value="DUF3493"/>
    <property type="match status" value="1"/>
</dbReference>
<feature type="transmembrane region" description="Helical" evidence="2">
    <location>
        <begin position="421"/>
        <end position="445"/>
    </location>
</feature>
<dbReference type="InterPro" id="IPR021883">
    <property type="entry name" value="LPA1-like"/>
</dbReference>
<comment type="caution">
    <text evidence="3">The sequence shown here is derived from an EMBL/GenBank/DDBJ whole genome shotgun (WGS) entry which is preliminary data.</text>
</comment>
<dbReference type="EMBL" id="JBBWWQ010000008">
    <property type="protein sequence ID" value="KAK8940688.1"/>
    <property type="molecule type" value="Genomic_DNA"/>
</dbReference>
<feature type="transmembrane region" description="Helical" evidence="2">
    <location>
        <begin position="82"/>
        <end position="106"/>
    </location>
</feature>
<dbReference type="PANTHER" id="PTHR35498:SF1">
    <property type="entry name" value="LOW PSII ACCUMULATION-LIKE PROTEIN"/>
    <property type="match status" value="1"/>
</dbReference>
<protein>
    <recommendedName>
        <fullName evidence="5">Protein LOW PSII ACCUMULATION 1, chloroplastic</fullName>
    </recommendedName>
</protein>
<dbReference type="PANTHER" id="PTHR35498">
    <property type="entry name" value="PROTEIN LOW PSII ACCUMULATION 1, CHLOROPLASTIC"/>
    <property type="match status" value="1"/>
</dbReference>
<proteinExistence type="predicted"/>
<keyword evidence="2" id="KW-0472">Membrane</keyword>
<organism evidence="3 4">
    <name type="scientific">Platanthera zijinensis</name>
    <dbReference type="NCBI Taxonomy" id="2320716"/>
    <lineage>
        <taxon>Eukaryota</taxon>
        <taxon>Viridiplantae</taxon>
        <taxon>Streptophyta</taxon>
        <taxon>Embryophyta</taxon>
        <taxon>Tracheophyta</taxon>
        <taxon>Spermatophyta</taxon>
        <taxon>Magnoliopsida</taxon>
        <taxon>Liliopsida</taxon>
        <taxon>Asparagales</taxon>
        <taxon>Orchidaceae</taxon>
        <taxon>Orchidoideae</taxon>
        <taxon>Orchideae</taxon>
        <taxon>Orchidinae</taxon>
        <taxon>Platanthera</taxon>
    </lineage>
</organism>
<feature type="compositionally biased region" description="Basic residues" evidence="1">
    <location>
        <begin position="18"/>
        <end position="31"/>
    </location>
</feature>
<keyword evidence="4" id="KW-1185">Reference proteome</keyword>
<dbReference type="AlphaFoldDB" id="A0AAP0BJ84"/>
<keyword evidence="2" id="KW-1133">Transmembrane helix</keyword>
<evidence type="ECO:0008006" key="5">
    <source>
        <dbReference type="Google" id="ProtNLM"/>
    </source>
</evidence>
<keyword evidence="2" id="KW-0812">Transmembrane</keyword>
<evidence type="ECO:0000256" key="2">
    <source>
        <dbReference type="SAM" id="Phobius"/>
    </source>
</evidence>
<gene>
    <name evidence="3" type="ORF">KSP39_PZI009876</name>
</gene>
<evidence type="ECO:0000313" key="4">
    <source>
        <dbReference type="Proteomes" id="UP001418222"/>
    </source>
</evidence>
<reference evidence="3 4" key="1">
    <citation type="journal article" date="2022" name="Nat. Plants">
        <title>Genomes of leafy and leafless Platanthera orchids illuminate the evolution of mycoheterotrophy.</title>
        <authorList>
            <person name="Li M.H."/>
            <person name="Liu K.W."/>
            <person name="Li Z."/>
            <person name="Lu H.C."/>
            <person name="Ye Q.L."/>
            <person name="Zhang D."/>
            <person name="Wang J.Y."/>
            <person name="Li Y.F."/>
            <person name="Zhong Z.M."/>
            <person name="Liu X."/>
            <person name="Yu X."/>
            <person name="Liu D.K."/>
            <person name="Tu X.D."/>
            <person name="Liu B."/>
            <person name="Hao Y."/>
            <person name="Liao X.Y."/>
            <person name="Jiang Y.T."/>
            <person name="Sun W.H."/>
            <person name="Chen J."/>
            <person name="Chen Y.Q."/>
            <person name="Ai Y."/>
            <person name="Zhai J.W."/>
            <person name="Wu S.S."/>
            <person name="Zhou Z."/>
            <person name="Hsiao Y.Y."/>
            <person name="Wu W.L."/>
            <person name="Chen Y.Y."/>
            <person name="Lin Y.F."/>
            <person name="Hsu J.L."/>
            <person name="Li C.Y."/>
            <person name="Wang Z.W."/>
            <person name="Zhao X."/>
            <person name="Zhong W.Y."/>
            <person name="Ma X.K."/>
            <person name="Ma L."/>
            <person name="Huang J."/>
            <person name="Chen G.Z."/>
            <person name="Huang M.Z."/>
            <person name="Huang L."/>
            <person name="Peng D.H."/>
            <person name="Luo Y.B."/>
            <person name="Zou S.Q."/>
            <person name="Chen S.P."/>
            <person name="Lan S."/>
            <person name="Tsai W.C."/>
            <person name="Van de Peer Y."/>
            <person name="Liu Z.J."/>
        </authorList>
    </citation>
    <scope>NUCLEOTIDE SEQUENCE [LARGE SCALE GENOMIC DNA]</scope>
    <source>
        <strain evidence="3">Lor287</strain>
    </source>
</reference>
<sequence>MRQREKAKARGGWWNHGEKRKRVQKRQSARVKRLDRLAGREKAGRKREAGRHSCDLKFHLFLSSTARIRSEVLSPFRTVRMFFYLAFIASGALGGLIAITRLIPALANPSKAPLLPEILKDLGIDLGAVLLFAFLYTRDNKAKTAQLAKLSREERLGELKLRVDKNKIVSVNDLRGAARLVVLAGSAAYINESFKQCEAFSKDLIERGVLVVPFASDGGKLEFESGESEEISVDENLNRLWQLRPVNVVQWNNWIDDQKKLANVSPDSPVYLSLRMDGRVRGSGVGYPPWNALVSQLPQVKGIWSGILDGMDGRVLDPPLPPYPRGFVSSRCELPSSARGLLFLLLPCGFFPNRIVSSQPATSLSAANSAFWSRLLAAGVLSPRPCGLPSSRAHSSSPSFPLDLSGRCLFCANRCPDIVRLLARLALLLSAAFFSARFSLLYSLLAATSPSRRDFSSSSRLHFASLLFSPRIIL</sequence>
<dbReference type="Proteomes" id="UP001418222">
    <property type="component" value="Unassembled WGS sequence"/>
</dbReference>
<feature type="region of interest" description="Disordered" evidence="1">
    <location>
        <begin position="1"/>
        <end position="32"/>
    </location>
</feature>
<evidence type="ECO:0000313" key="3">
    <source>
        <dbReference type="EMBL" id="KAK8940688.1"/>
    </source>
</evidence>
<feature type="transmembrane region" description="Helical" evidence="2">
    <location>
        <begin position="118"/>
        <end position="137"/>
    </location>
</feature>
<evidence type="ECO:0000256" key="1">
    <source>
        <dbReference type="SAM" id="MobiDB-lite"/>
    </source>
</evidence>
<name>A0AAP0BJ84_9ASPA</name>
<accession>A0AAP0BJ84</accession>